<evidence type="ECO:0000256" key="4">
    <source>
        <dbReference type="ARBA" id="ARBA00023163"/>
    </source>
</evidence>
<keyword evidence="3" id="KW-0240">DNA-directed RNA polymerase</keyword>
<dbReference type="AlphaFoldDB" id="A0A3M0K4J5"/>
<gene>
    <name evidence="6" type="ORF">DUI87_15117</name>
</gene>
<evidence type="ECO:0000256" key="1">
    <source>
        <dbReference type="ARBA" id="ARBA00004604"/>
    </source>
</evidence>
<comment type="subcellular location">
    <subcellularLocation>
        <location evidence="1">Nucleus</location>
        <location evidence="1">Nucleolus</location>
    </subcellularLocation>
</comment>
<evidence type="ECO:0000256" key="5">
    <source>
        <dbReference type="ARBA" id="ARBA00023242"/>
    </source>
</evidence>
<dbReference type="GO" id="GO:0003677">
    <property type="term" value="F:DNA binding"/>
    <property type="evidence" value="ECO:0007669"/>
    <property type="project" value="InterPro"/>
</dbReference>
<evidence type="ECO:0000313" key="7">
    <source>
        <dbReference type="Proteomes" id="UP000269221"/>
    </source>
</evidence>
<dbReference type="InterPro" id="IPR009668">
    <property type="entry name" value="RNA_pol-assoc_fac_A49-like"/>
</dbReference>
<protein>
    <submittedName>
        <fullName evidence="6">Uncharacterized protein</fullName>
    </submittedName>
</protein>
<dbReference type="PANTHER" id="PTHR14440">
    <property type="entry name" value="DNA-DIRECTED RNA POLYMERASE I SUBUNIT RPA49"/>
    <property type="match status" value="1"/>
</dbReference>
<keyword evidence="4" id="KW-0804">Transcription</keyword>
<organism evidence="6 7">
    <name type="scientific">Hirundo rustica rustica</name>
    <dbReference type="NCBI Taxonomy" id="333673"/>
    <lineage>
        <taxon>Eukaryota</taxon>
        <taxon>Metazoa</taxon>
        <taxon>Chordata</taxon>
        <taxon>Craniata</taxon>
        <taxon>Vertebrata</taxon>
        <taxon>Euteleostomi</taxon>
        <taxon>Archelosauria</taxon>
        <taxon>Archosauria</taxon>
        <taxon>Dinosauria</taxon>
        <taxon>Saurischia</taxon>
        <taxon>Theropoda</taxon>
        <taxon>Coelurosauria</taxon>
        <taxon>Aves</taxon>
        <taxon>Neognathae</taxon>
        <taxon>Neoaves</taxon>
        <taxon>Telluraves</taxon>
        <taxon>Australaves</taxon>
        <taxon>Passeriformes</taxon>
        <taxon>Sylvioidea</taxon>
        <taxon>Hirundinidae</taxon>
        <taxon>Hirundo</taxon>
    </lineage>
</organism>
<evidence type="ECO:0000256" key="2">
    <source>
        <dbReference type="ARBA" id="ARBA00009430"/>
    </source>
</evidence>
<comment type="similarity">
    <text evidence="2">Belongs to the eukaryotic RPA49/POLR1E RNA polymerase subunit family.</text>
</comment>
<dbReference type="GO" id="GO:0006351">
    <property type="term" value="P:DNA-templated transcription"/>
    <property type="evidence" value="ECO:0007669"/>
    <property type="project" value="InterPro"/>
</dbReference>
<dbReference type="GO" id="GO:0005730">
    <property type="term" value="C:nucleolus"/>
    <property type="evidence" value="ECO:0007669"/>
    <property type="project" value="UniProtKB-SubCell"/>
</dbReference>
<evidence type="ECO:0000256" key="3">
    <source>
        <dbReference type="ARBA" id="ARBA00022478"/>
    </source>
</evidence>
<name>A0A3M0K4J5_HIRRU</name>
<dbReference type="OrthoDB" id="532500at2759"/>
<proteinExistence type="inferred from homology"/>
<sequence length="118" mass="13432">MPHIISRKLMKSFTSLTYNNGSIQNLISASMKAKITAYVIVLALHINNFQTDLTVLQNDMKLPESRILDVAKALRLRVSKAKGGPGWRMTRITSWALCLCPCPHRRHQRDSGKRKKMN</sequence>
<keyword evidence="7" id="KW-1185">Reference proteome</keyword>
<evidence type="ECO:0000313" key="6">
    <source>
        <dbReference type="EMBL" id="RMC08086.1"/>
    </source>
</evidence>
<dbReference type="Pfam" id="PF06870">
    <property type="entry name" value="RNA_pol_I_A49"/>
    <property type="match status" value="1"/>
</dbReference>
<accession>A0A3M0K4J5</accession>
<dbReference type="STRING" id="333673.A0A3M0K4J5"/>
<reference evidence="6 7" key="1">
    <citation type="submission" date="2018-07" db="EMBL/GenBank/DDBJ databases">
        <title>A high quality draft genome assembly of the barn swallow (H. rustica rustica).</title>
        <authorList>
            <person name="Formenti G."/>
            <person name="Chiara M."/>
            <person name="Poveda L."/>
            <person name="Francoijs K.-J."/>
            <person name="Bonisoli-Alquati A."/>
            <person name="Canova L."/>
            <person name="Gianfranceschi L."/>
            <person name="Horner D.S."/>
            <person name="Saino N."/>
        </authorList>
    </citation>
    <scope>NUCLEOTIDE SEQUENCE [LARGE SCALE GENOMIC DNA]</scope>
    <source>
        <strain evidence="6">Chelidonia</strain>
        <tissue evidence="6">Blood</tissue>
    </source>
</reference>
<comment type="caution">
    <text evidence="6">The sequence shown here is derived from an EMBL/GenBank/DDBJ whole genome shotgun (WGS) entry which is preliminary data.</text>
</comment>
<dbReference type="GO" id="GO:0000428">
    <property type="term" value="C:DNA-directed RNA polymerase complex"/>
    <property type="evidence" value="ECO:0007669"/>
    <property type="project" value="UniProtKB-KW"/>
</dbReference>
<dbReference type="EMBL" id="QRBI01000118">
    <property type="protein sequence ID" value="RMC08086.1"/>
    <property type="molecule type" value="Genomic_DNA"/>
</dbReference>
<dbReference type="Proteomes" id="UP000269221">
    <property type="component" value="Unassembled WGS sequence"/>
</dbReference>
<keyword evidence="5" id="KW-0539">Nucleus</keyword>